<organism evidence="3 4">
    <name type="scientific">Anaerobutyricum hallii</name>
    <dbReference type="NCBI Taxonomy" id="39488"/>
    <lineage>
        <taxon>Bacteria</taxon>
        <taxon>Bacillati</taxon>
        <taxon>Bacillota</taxon>
        <taxon>Clostridia</taxon>
        <taxon>Lachnospirales</taxon>
        <taxon>Lachnospiraceae</taxon>
        <taxon>Anaerobutyricum</taxon>
    </lineage>
</organism>
<feature type="region of interest" description="Disordered" evidence="1">
    <location>
        <begin position="470"/>
        <end position="504"/>
    </location>
</feature>
<reference evidence="3 4" key="1">
    <citation type="submission" date="2015-09" db="EMBL/GenBank/DDBJ databases">
        <authorList>
            <consortium name="Pathogen Informatics"/>
        </authorList>
    </citation>
    <scope>NUCLEOTIDE SEQUENCE [LARGE SCALE GENOMIC DNA]</scope>
    <source>
        <strain evidence="3 4">2789STDY5834835</strain>
    </source>
</reference>
<dbReference type="EMBL" id="CYZL01000001">
    <property type="protein sequence ID" value="CUN52594.1"/>
    <property type="molecule type" value="Genomic_DNA"/>
</dbReference>
<keyword evidence="2" id="KW-0472">Membrane</keyword>
<gene>
    <name evidence="3" type="ORF">ERS852450_00164</name>
</gene>
<dbReference type="Proteomes" id="UP000095679">
    <property type="component" value="Unassembled WGS sequence"/>
</dbReference>
<feature type="transmembrane region" description="Helical" evidence="2">
    <location>
        <begin position="563"/>
        <end position="585"/>
    </location>
</feature>
<dbReference type="RefSeq" id="WP_055297848.1">
    <property type="nucleotide sequence ID" value="NZ_BLYK01000002.1"/>
</dbReference>
<proteinExistence type="predicted"/>
<name>A0A173XLM2_9FIRM</name>
<dbReference type="AlphaFoldDB" id="A0A173XLM2"/>
<keyword evidence="2" id="KW-1133">Transmembrane helix</keyword>
<evidence type="ECO:0008006" key="5">
    <source>
        <dbReference type="Google" id="ProtNLM"/>
    </source>
</evidence>
<protein>
    <recommendedName>
        <fullName evidence="5">NlpC/P60 domain-containing protein</fullName>
    </recommendedName>
</protein>
<feature type="region of interest" description="Disordered" evidence="1">
    <location>
        <begin position="92"/>
        <end position="121"/>
    </location>
</feature>
<feature type="compositionally biased region" description="Low complexity" evidence="1">
    <location>
        <begin position="142"/>
        <end position="151"/>
    </location>
</feature>
<feature type="compositionally biased region" description="Basic residues" evidence="1">
    <location>
        <begin position="479"/>
        <end position="504"/>
    </location>
</feature>
<evidence type="ECO:0000256" key="2">
    <source>
        <dbReference type="SAM" id="Phobius"/>
    </source>
</evidence>
<feature type="compositionally biased region" description="Basic and acidic residues" evidence="1">
    <location>
        <begin position="155"/>
        <end position="184"/>
    </location>
</feature>
<accession>A0A173XLM2</accession>
<keyword evidence="2" id="KW-0812">Transmembrane</keyword>
<evidence type="ECO:0000313" key="4">
    <source>
        <dbReference type="Proteomes" id="UP000095679"/>
    </source>
</evidence>
<feature type="region of interest" description="Disordered" evidence="1">
    <location>
        <begin position="134"/>
        <end position="194"/>
    </location>
</feature>
<evidence type="ECO:0000256" key="1">
    <source>
        <dbReference type="SAM" id="MobiDB-lite"/>
    </source>
</evidence>
<sequence length="1091" mass="123381">MEKEKEIFLEEEREQKLKDRQVFVNLTRDRPKEIVETEIIDKTIPSPDTKRKDEERYKGHLRDSLLDEAQSEWEEKMQKRKDYAADNFDFAQKESDSIGSSPDLIAAPDKQESKQIVSKPEVIVKSDDRTFTQNALKKESDSSYIKSSQSSFNESHLRDSKEMDAQKEWEQKMRERPAHGEKAQEQGTSFDIDELGEKRDALQEKAINDAMQYTMANFARYQTNSITKILSSQKRVIQNGKDFLWRTSGGQTSTGRGIKETEENVMPFIQMAVDTTKRTLATSIAGNMHMDKDFQKACEILKAQLGEEKTLFSVDTSRAMTTDDFKKLQKGLQKYLKDKNIGIFSSKPKVLEFEINRAIKSGRLTIEEGQAAKVLNRRLGEIRGLSGKSNLFHLLRFGRRKLHKYGRQESTLNAMFMTGALLRHTKNVIQNILTIAQNVKFLVKNAAKLVSLAAAKASIKLSKTKLAKKVKEKLPDSVKKKHAERQKKKRERREKKARRKKRRREYKDFIDKVIDKVPHPARFVKNKIQHAKASVISFLTRGKYNPLRLLGKAFNAANRIKNMIIMAVSLVVLVYFIILIILLFLTSVGAKYSVESNSDKVNEFCLKKIETLYKEQQKSLASYNENGAYRHVKIKKVDKKSNSMYNDDLGFTETTNTAEMMAMAQVYFDFDLDDASEEDIGAYLSGLYSGSHTMDIKEKDHYTRDKDGKKVLDYTDAEITVTTYYFDDLFDCVLGSSGMYGSESPMAGQAVDIPQNYKQMWTVTEYDKFNWVSDCGKLFKMWKSTGSAWDDGFACINIGGKTYRFIAVLEKFGKVGDYMTVQLDNGQNINCIVADTKRASECPNGWGHMDGGSLSVVEWEVSQSYFHRYGNPGSGYGKELKGRKVARLINGGSYFKNQAGPSFVSSGTTTTGNTVSATQFLSLLDTYSNYIKQNHKFFRRSNSKNAGTFSAAKSKVKDRDKVNVNCVLPTMWALKDMGLLAQGSNFYSTTDGKWHGINEKIKQKATVISSGDPIGMNVTKAAKKGLLQAGDIIANSSFNHTYVYAGYENGKILVYEAGGNASSAGYGKVGCGPFSAGQYNNLKIKSIIRWR</sequence>
<evidence type="ECO:0000313" key="3">
    <source>
        <dbReference type="EMBL" id="CUN52594.1"/>
    </source>
</evidence>